<evidence type="ECO:0000256" key="1">
    <source>
        <dbReference type="ARBA" id="ARBA00004123"/>
    </source>
</evidence>
<evidence type="ECO:0000256" key="7">
    <source>
        <dbReference type="ARBA" id="ARBA00023159"/>
    </source>
</evidence>
<keyword evidence="5" id="KW-0677">Repeat</keyword>
<evidence type="ECO:0000256" key="3">
    <source>
        <dbReference type="ARBA" id="ARBA00019614"/>
    </source>
</evidence>
<dbReference type="PANTHER" id="PTHR13224">
    <property type="entry name" value="THYROID HORMONE RECEPTOR-ASSOCIATED PROTEIN-RELATED"/>
    <property type="match status" value="1"/>
</dbReference>
<feature type="domain" description="Mediator of RNA polymerase II transcription subunit 16 central helical bridge" evidence="13">
    <location>
        <begin position="466"/>
        <end position="648"/>
    </location>
</feature>
<evidence type="ECO:0000256" key="10">
    <source>
        <dbReference type="ARBA" id="ARBA00032015"/>
    </source>
</evidence>
<dbReference type="InterPro" id="IPR048616">
    <property type="entry name" value="MED16_bridge"/>
</dbReference>
<comment type="similarity">
    <text evidence="2 11">Belongs to the Mediator complex subunit 16 family.</text>
</comment>
<evidence type="ECO:0000259" key="13">
    <source>
        <dbReference type="Pfam" id="PF20718"/>
    </source>
</evidence>
<dbReference type="Pfam" id="PF11635">
    <property type="entry name" value="Med16_N"/>
    <property type="match status" value="1"/>
</dbReference>
<dbReference type="Gene3D" id="2.130.10.10">
    <property type="entry name" value="YVTN repeat-like/Quinoprotein amine dehydrogenase"/>
    <property type="match status" value="1"/>
</dbReference>
<dbReference type="Pfam" id="PF20719">
    <property type="entry name" value="Med16_C"/>
    <property type="match status" value="1"/>
</dbReference>
<name>A0ABP0GCP1_CLALP</name>
<keyword evidence="16" id="KW-1185">Reference proteome</keyword>
<keyword evidence="6 11" id="KW-0805">Transcription regulation</keyword>
<evidence type="ECO:0000256" key="4">
    <source>
        <dbReference type="ARBA" id="ARBA00022574"/>
    </source>
</evidence>
<dbReference type="SUPFAM" id="SSF50978">
    <property type="entry name" value="WD40 repeat-like"/>
    <property type="match status" value="1"/>
</dbReference>
<feature type="domain" description="Mediator complex subunit Med16 N-terminal" evidence="12">
    <location>
        <begin position="110"/>
        <end position="387"/>
    </location>
</feature>
<evidence type="ECO:0000313" key="15">
    <source>
        <dbReference type="EMBL" id="CAK8689540.1"/>
    </source>
</evidence>
<evidence type="ECO:0000259" key="14">
    <source>
        <dbReference type="Pfam" id="PF20719"/>
    </source>
</evidence>
<gene>
    <name evidence="11" type="primary">MED16</name>
    <name evidence="15" type="ORF">CVLEPA_LOCUS21527</name>
</gene>
<keyword evidence="8 11" id="KW-0804">Transcription</keyword>
<reference evidence="15 16" key="1">
    <citation type="submission" date="2024-02" db="EMBL/GenBank/DDBJ databases">
        <authorList>
            <person name="Daric V."/>
            <person name="Darras S."/>
        </authorList>
    </citation>
    <scope>NUCLEOTIDE SEQUENCE [LARGE SCALE GENOMIC DNA]</scope>
</reference>
<dbReference type="InterPro" id="IPR048338">
    <property type="entry name" value="Mediator_Med16"/>
</dbReference>
<keyword evidence="9 11" id="KW-0539">Nucleus</keyword>
<dbReference type="PANTHER" id="PTHR13224:SF6">
    <property type="entry name" value="MEDIATOR OF RNA POLYMERASE II TRANSCRIPTION SUBUNIT 16"/>
    <property type="match status" value="1"/>
</dbReference>
<evidence type="ECO:0000256" key="5">
    <source>
        <dbReference type="ARBA" id="ARBA00022737"/>
    </source>
</evidence>
<proteinExistence type="inferred from homology"/>
<dbReference type="InterPro" id="IPR036322">
    <property type="entry name" value="WD40_repeat_dom_sf"/>
</dbReference>
<dbReference type="InterPro" id="IPR048339">
    <property type="entry name" value="Mediator_Med16_C"/>
</dbReference>
<evidence type="ECO:0000256" key="8">
    <source>
        <dbReference type="ARBA" id="ARBA00023163"/>
    </source>
</evidence>
<comment type="function">
    <text evidence="11">Component of the Mediator complex, a coactivator involved in the regulated transcription of nearly all RNA polymerase II-dependent genes. Mediator functions as a bridge to convey information from gene-specific regulatory proteins to the basal RNA polymerase II transcription machinery. Mediator is recruited to promoters by direct interactions with regulatory proteins and serves as a scaffold for the assembly of a functional preinitiation complex with RNA polymerase II and the general transcription factors.</text>
</comment>
<dbReference type="EMBL" id="CAWYQH010000108">
    <property type="protein sequence ID" value="CAK8689540.1"/>
    <property type="molecule type" value="Genomic_DNA"/>
</dbReference>
<comment type="subunit">
    <text evidence="11">Component of the Mediator complex.</text>
</comment>
<evidence type="ECO:0000256" key="11">
    <source>
        <dbReference type="RuleBase" id="RU364149"/>
    </source>
</evidence>
<dbReference type="Pfam" id="PF20718">
    <property type="entry name" value="Med16_bridge"/>
    <property type="match status" value="1"/>
</dbReference>
<accession>A0ABP0GCP1</accession>
<protein>
    <recommendedName>
        <fullName evidence="3 11">Mediator of RNA polymerase II transcription subunit 16</fullName>
    </recommendedName>
    <alternativeName>
        <fullName evidence="10 11">Mediator complex subunit 16</fullName>
    </alternativeName>
</protein>
<dbReference type="Proteomes" id="UP001642483">
    <property type="component" value="Unassembled WGS sequence"/>
</dbReference>
<keyword evidence="4" id="KW-0853">WD repeat</keyword>
<evidence type="ECO:0000313" key="16">
    <source>
        <dbReference type="Proteomes" id="UP001642483"/>
    </source>
</evidence>
<comment type="caution">
    <text evidence="15">The sequence shown here is derived from an EMBL/GenBank/DDBJ whole genome shotgun (WGS) entry which is preliminary data.</text>
</comment>
<dbReference type="InterPro" id="IPR015943">
    <property type="entry name" value="WD40/YVTN_repeat-like_dom_sf"/>
</dbReference>
<comment type="subcellular location">
    <subcellularLocation>
        <location evidence="1 11">Nucleus</location>
    </subcellularLocation>
</comment>
<sequence>MEQIYKVGWPRNCNKLGHGENAVCAWSSSNLFAFTTEKEVNGYVKQFLNILNPNQPWDVFCSLYKGGRISCLKWDHTGIRLLSADSQGMCCVWTMNNHMSNVWSKKTKHCTELPGEYVLAVGWLHHGVRVLFHIDKMDVTSLYERFNRAEFKPSIMQYGGKHVDGYVAVTGTGLVCVKLLHSDNETTSCQVYLNVPCYQRLADVTFTSQGKIAVLMSDGVIEHYILFNELELVYDSEEAKLDINVNTLPSLPLKCASEEQIIYTVISHAAFVSEESQDHVLVCLSGPTGSKFESWLMKKEVVQLHRSFQQSTVLSGSSPENTKSWKYVTQSSHLAKVLNFSVSSLTMDLSSSENKISQDSNFFSGLYIAVALSDNTVQILHRIFLSSRATHSLPETEGVRNTMSSKKMKVVQKSCVQHVTFSPISCAIIAMDSSAGLLLYKVFPWNNAQSLSPNLSSQALQQVCQLLLYCLFTGSEWWDVLLLVQQNDADKVMELVNAEMNKQPSSVQQILHSRFLSLKITLHQMSSDYGAADCHIKLLFDAISLVFRSLVRPPQQVTSEENDPAVKLQNIGCTSSETDISKLQQNVDTDPQSLLSMQQLIQWVADVTLYLLASVPYHIQSERPGSSLLKDRAWLSVLRELLVIIRVWGLLKSACSPIFHVLDENIEVLPHIFHLITLLWQTSGEDNQSKELPESLIKECYSVPSQIHIPPLETVTPVNGVLSHMRHSSGVLRFDFGQAQPDMAFFTRRKQRMDFVAVPGSSGKIDSLQRLYLGNKPHQDLKECTRCGIVTMYNSLAKPTVKVWDQRFVRSCLCGGLWRKVGPTGLPSSLNREGISSAANGKVADKFGITSQRP</sequence>
<feature type="domain" description="Mediator complex subunit 16 C-terminal" evidence="14">
    <location>
        <begin position="761"/>
        <end position="820"/>
    </location>
</feature>
<evidence type="ECO:0000256" key="2">
    <source>
        <dbReference type="ARBA" id="ARBA00006543"/>
    </source>
</evidence>
<dbReference type="InterPro" id="IPR021665">
    <property type="entry name" value="Mediator_Med16_N"/>
</dbReference>
<evidence type="ECO:0000256" key="9">
    <source>
        <dbReference type="ARBA" id="ARBA00023242"/>
    </source>
</evidence>
<organism evidence="15 16">
    <name type="scientific">Clavelina lepadiformis</name>
    <name type="common">Light-bulb sea squirt</name>
    <name type="synonym">Ascidia lepadiformis</name>
    <dbReference type="NCBI Taxonomy" id="159417"/>
    <lineage>
        <taxon>Eukaryota</taxon>
        <taxon>Metazoa</taxon>
        <taxon>Chordata</taxon>
        <taxon>Tunicata</taxon>
        <taxon>Ascidiacea</taxon>
        <taxon>Aplousobranchia</taxon>
        <taxon>Clavelinidae</taxon>
        <taxon>Clavelina</taxon>
    </lineage>
</organism>
<evidence type="ECO:0000256" key="6">
    <source>
        <dbReference type="ARBA" id="ARBA00023015"/>
    </source>
</evidence>
<evidence type="ECO:0000259" key="12">
    <source>
        <dbReference type="Pfam" id="PF11635"/>
    </source>
</evidence>
<keyword evidence="7 11" id="KW-0010">Activator</keyword>